<protein>
    <submittedName>
        <fullName evidence="1">Uncharacterized protein</fullName>
    </submittedName>
</protein>
<organism evidence="1 2">
    <name type="scientific">Nocardia flavorosea</name>
    <dbReference type="NCBI Taxonomy" id="53429"/>
    <lineage>
        <taxon>Bacteria</taxon>
        <taxon>Bacillati</taxon>
        <taxon>Actinomycetota</taxon>
        <taxon>Actinomycetes</taxon>
        <taxon>Mycobacteriales</taxon>
        <taxon>Nocardiaceae</taxon>
        <taxon>Nocardia</taxon>
    </lineage>
</organism>
<accession>A0A846YA03</accession>
<dbReference type="AlphaFoldDB" id="A0A846YA03"/>
<dbReference type="RefSeq" id="WP_062972916.1">
    <property type="nucleotide sequence ID" value="NZ_JAAXOT010000002.1"/>
</dbReference>
<comment type="caution">
    <text evidence="1">The sequence shown here is derived from an EMBL/GenBank/DDBJ whole genome shotgun (WGS) entry which is preliminary data.</text>
</comment>
<evidence type="ECO:0000313" key="1">
    <source>
        <dbReference type="EMBL" id="NKY55315.1"/>
    </source>
</evidence>
<sequence length="85" mass="8963">MRTTIDLPPELMRAAKIAAATERGLSLEDLFTKAQAHEVGAGVHPPKSGRVRFPLVGAADAPHKVDLSNADLDEALGNDDAAEYA</sequence>
<name>A0A846YA03_9NOCA</name>
<reference evidence="1 2" key="1">
    <citation type="submission" date="2020-04" db="EMBL/GenBank/DDBJ databases">
        <title>MicrobeNet Type strains.</title>
        <authorList>
            <person name="Nicholson A.C."/>
        </authorList>
    </citation>
    <scope>NUCLEOTIDE SEQUENCE [LARGE SCALE GENOMIC DNA]</scope>
    <source>
        <strain evidence="1 2">JCM 3332</strain>
    </source>
</reference>
<evidence type="ECO:0000313" key="2">
    <source>
        <dbReference type="Proteomes" id="UP000570678"/>
    </source>
</evidence>
<dbReference type="Proteomes" id="UP000570678">
    <property type="component" value="Unassembled WGS sequence"/>
</dbReference>
<gene>
    <name evidence="1" type="ORF">HGA15_03880</name>
</gene>
<proteinExistence type="predicted"/>
<keyword evidence="2" id="KW-1185">Reference proteome</keyword>
<dbReference type="EMBL" id="JAAXOT010000002">
    <property type="protein sequence ID" value="NKY55315.1"/>
    <property type="molecule type" value="Genomic_DNA"/>
</dbReference>